<protein>
    <submittedName>
        <fullName evidence="1">RNA-directed DNA polymerase, eukaryota</fullName>
    </submittedName>
</protein>
<dbReference type="Gene3D" id="3.60.10.10">
    <property type="entry name" value="Endonuclease/exonuclease/phosphatase"/>
    <property type="match status" value="1"/>
</dbReference>
<keyword evidence="1" id="KW-0808">Transferase</keyword>
<dbReference type="EMBL" id="BKCJ010003733">
    <property type="protein sequence ID" value="GEU56850.1"/>
    <property type="molecule type" value="Genomic_DNA"/>
</dbReference>
<dbReference type="AlphaFoldDB" id="A0A6L2L6V9"/>
<sequence>MGDFNEVRNQEEIFGSIFNVQGAASFNSFISSGGLVEVPSEGYSFTWCHKSASKMSKLDRFLIYEGLMESCPNTSAIILDRHLSDHRPIVLREINFDYAPTPFRFYHYCLLNKLRQLKNEIHSWVKDNKEKNKNEKQNLKTRLADIDLSLDKDDVLKKFGFGDHWCHWIQSCLSSSRGSILVNESPTFEFQFHKGLKQGDPLSHFLFILVMESLHLSFQKVVNAGKWCDSNINTIVHVLECFFRASGLRINMHKSMIMGVAVENTKVTLAAANIGCMILKAPFNYLGVKVGGRMSRISFWDESTNKILSRLSKWKIIKLVNVRTR</sequence>
<keyword evidence="1" id="KW-0548">Nucleotidyltransferase</keyword>
<keyword evidence="1" id="KW-0695">RNA-directed DNA polymerase</keyword>
<dbReference type="SUPFAM" id="SSF56219">
    <property type="entry name" value="DNase I-like"/>
    <property type="match status" value="1"/>
</dbReference>
<dbReference type="GO" id="GO:0003964">
    <property type="term" value="F:RNA-directed DNA polymerase activity"/>
    <property type="evidence" value="ECO:0007669"/>
    <property type="project" value="UniProtKB-KW"/>
</dbReference>
<reference evidence="1" key="1">
    <citation type="journal article" date="2019" name="Sci. Rep.">
        <title>Draft genome of Tanacetum cinerariifolium, the natural source of mosquito coil.</title>
        <authorList>
            <person name="Yamashiro T."/>
            <person name="Shiraishi A."/>
            <person name="Satake H."/>
            <person name="Nakayama K."/>
        </authorList>
    </citation>
    <scope>NUCLEOTIDE SEQUENCE</scope>
</reference>
<accession>A0A6L2L6V9</accession>
<dbReference type="PANTHER" id="PTHR33116">
    <property type="entry name" value="REVERSE TRANSCRIPTASE ZINC-BINDING DOMAIN-CONTAINING PROTEIN-RELATED-RELATED"/>
    <property type="match status" value="1"/>
</dbReference>
<evidence type="ECO:0000313" key="1">
    <source>
        <dbReference type="EMBL" id="GEU56850.1"/>
    </source>
</evidence>
<gene>
    <name evidence="1" type="ORF">Tci_028828</name>
</gene>
<dbReference type="PANTHER" id="PTHR33116:SF79">
    <property type="entry name" value="REVERSE TRANSCRIPTASE DOMAIN, ZINC FINGER, CCHC-TYPE-RELATED"/>
    <property type="match status" value="1"/>
</dbReference>
<comment type="caution">
    <text evidence="1">The sequence shown here is derived from an EMBL/GenBank/DDBJ whole genome shotgun (WGS) entry which is preliminary data.</text>
</comment>
<name>A0A6L2L6V9_TANCI</name>
<organism evidence="1">
    <name type="scientific">Tanacetum cinerariifolium</name>
    <name type="common">Dalmatian daisy</name>
    <name type="synonym">Chrysanthemum cinerariifolium</name>
    <dbReference type="NCBI Taxonomy" id="118510"/>
    <lineage>
        <taxon>Eukaryota</taxon>
        <taxon>Viridiplantae</taxon>
        <taxon>Streptophyta</taxon>
        <taxon>Embryophyta</taxon>
        <taxon>Tracheophyta</taxon>
        <taxon>Spermatophyta</taxon>
        <taxon>Magnoliopsida</taxon>
        <taxon>eudicotyledons</taxon>
        <taxon>Gunneridae</taxon>
        <taxon>Pentapetalae</taxon>
        <taxon>asterids</taxon>
        <taxon>campanulids</taxon>
        <taxon>Asterales</taxon>
        <taxon>Asteraceae</taxon>
        <taxon>Asteroideae</taxon>
        <taxon>Anthemideae</taxon>
        <taxon>Anthemidinae</taxon>
        <taxon>Tanacetum</taxon>
    </lineage>
</organism>
<proteinExistence type="predicted"/>
<dbReference type="InterPro" id="IPR036691">
    <property type="entry name" value="Endo/exonu/phosph_ase_sf"/>
</dbReference>